<feature type="domain" description="Bet v I/Major latex protein" evidence="3">
    <location>
        <begin position="2"/>
        <end position="128"/>
    </location>
</feature>
<protein>
    <recommendedName>
        <fullName evidence="3">Bet v I/Major latex protein domain-containing protein</fullName>
    </recommendedName>
</protein>
<reference evidence="4 5" key="1">
    <citation type="submission" date="2020-10" db="EMBL/GenBank/DDBJ databases">
        <title>The Coptis chinensis genome and diversification of protoberbering-type alkaloids.</title>
        <authorList>
            <person name="Wang B."/>
            <person name="Shu S."/>
            <person name="Song C."/>
            <person name="Liu Y."/>
        </authorList>
    </citation>
    <scope>NUCLEOTIDE SEQUENCE [LARGE SCALE GENOMIC DNA]</scope>
    <source>
        <strain evidence="4">HL-2020</strain>
        <tissue evidence="4">Leaf</tissue>
    </source>
</reference>
<dbReference type="GO" id="GO:0005634">
    <property type="term" value="C:nucleus"/>
    <property type="evidence" value="ECO:0007669"/>
    <property type="project" value="TreeGrafter"/>
</dbReference>
<dbReference type="SUPFAM" id="SSF55961">
    <property type="entry name" value="Bet v1-like"/>
    <property type="match status" value="1"/>
</dbReference>
<organism evidence="4 5">
    <name type="scientific">Coptis chinensis</name>
    <dbReference type="NCBI Taxonomy" id="261450"/>
    <lineage>
        <taxon>Eukaryota</taxon>
        <taxon>Viridiplantae</taxon>
        <taxon>Streptophyta</taxon>
        <taxon>Embryophyta</taxon>
        <taxon>Tracheophyta</taxon>
        <taxon>Spermatophyta</taxon>
        <taxon>Magnoliopsida</taxon>
        <taxon>Ranunculales</taxon>
        <taxon>Ranunculaceae</taxon>
        <taxon>Coptidoideae</taxon>
        <taxon>Coptis</taxon>
    </lineage>
</organism>
<evidence type="ECO:0000256" key="1">
    <source>
        <dbReference type="ARBA" id="ARBA00009744"/>
    </source>
</evidence>
<dbReference type="Pfam" id="PF00407">
    <property type="entry name" value="Bet_v_1"/>
    <property type="match status" value="1"/>
</dbReference>
<dbReference type="GO" id="GO:0005737">
    <property type="term" value="C:cytoplasm"/>
    <property type="evidence" value="ECO:0007669"/>
    <property type="project" value="TreeGrafter"/>
</dbReference>
<dbReference type="EMBL" id="JADFTS010000005">
    <property type="protein sequence ID" value="KAF9605534.1"/>
    <property type="molecule type" value="Genomic_DNA"/>
</dbReference>
<keyword evidence="2" id="KW-0017">Alkaloid metabolism</keyword>
<evidence type="ECO:0000256" key="2">
    <source>
        <dbReference type="ARBA" id="ARBA00022589"/>
    </source>
</evidence>
<proteinExistence type="inferred from homology"/>
<evidence type="ECO:0000259" key="3">
    <source>
        <dbReference type="Pfam" id="PF00407"/>
    </source>
</evidence>
<dbReference type="OrthoDB" id="1879545at2759"/>
<dbReference type="GO" id="GO:0009738">
    <property type="term" value="P:abscisic acid-activated signaling pathway"/>
    <property type="evidence" value="ECO:0007669"/>
    <property type="project" value="TreeGrafter"/>
</dbReference>
<dbReference type="PANTHER" id="PTHR31213">
    <property type="entry name" value="OS08G0374000 PROTEIN-RELATED"/>
    <property type="match status" value="1"/>
</dbReference>
<gene>
    <name evidence="4" type="ORF">IFM89_017553</name>
</gene>
<keyword evidence="5" id="KW-1185">Reference proteome</keyword>
<dbReference type="InterPro" id="IPR050279">
    <property type="entry name" value="Plant_def-hormone_signal"/>
</dbReference>
<comment type="caution">
    <text evidence="4">The sequence shown here is derived from an EMBL/GenBank/DDBJ whole genome shotgun (WGS) entry which is preliminary data.</text>
</comment>
<dbReference type="Gene3D" id="3.30.530.20">
    <property type="match status" value="1"/>
</dbReference>
<dbReference type="GO" id="GO:0009820">
    <property type="term" value="P:alkaloid metabolic process"/>
    <property type="evidence" value="ECO:0007669"/>
    <property type="project" value="UniProtKB-KW"/>
</dbReference>
<comment type="similarity">
    <text evidence="1">Belongs to the BetVI family.</text>
</comment>
<sequence length="154" mass="17064">MEGQLEHELEVSVPASEVWDVYGGLKLGKLVCELLPNVIEKVELVEGDGGVGTILKVVFPQGTPGFTFYKEMFTKVDNEKRLKEAEVVEGGYLELGFSLYRVRFEIIEKDAKSSIIKTTIEYEVDTAANASIVSSKALELIAETIAKYLTENQV</sequence>
<dbReference type="InterPro" id="IPR023393">
    <property type="entry name" value="START-like_dom_sf"/>
</dbReference>
<dbReference type="CDD" id="cd07816">
    <property type="entry name" value="Bet_v1-like"/>
    <property type="match status" value="1"/>
</dbReference>
<accession>A0A835HUF4</accession>
<dbReference type="PANTHER" id="PTHR31213:SF19">
    <property type="entry name" value="BET V I_MAJOR LATEX PROTEIN DOMAIN-CONTAINING PROTEIN"/>
    <property type="match status" value="1"/>
</dbReference>
<dbReference type="GO" id="GO:0006952">
    <property type="term" value="P:defense response"/>
    <property type="evidence" value="ECO:0007669"/>
    <property type="project" value="InterPro"/>
</dbReference>
<evidence type="ECO:0000313" key="5">
    <source>
        <dbReference type="Proteomes" id="UP000631114"/>
    </source>
</evidence>
<dbReference type="GO" id="GO:0004864">
    <property type="term" value="F:protein phosphatase inhibitor activity"/>
    <property type="evidence" value="ECO:0007669"/>
    <property type="project" value="TreeGrafter"/>
</dbReference>
<evidence type="ECO:0000313" key="4">
    <source>
        <dbReference type="EMBL" id="KAF9605534.1"/>
    </source>
</evidence>
<dbReference type="GO" id="GO:0038023">
    <property type="term" value="F:signaling receptor activity"/>
    <property type="evidence" value="ECO:0007669"/>
    <property type="project" value="TreeGrafter"/>
</dbReference>
<dbReference type="Proteomes" id="UP000631114">
    <property type="component" value="Unassembled WGS sequence"/>
</dbReference>
<dbReference type="AlphaFoldDB" id="A0A835HUF4"/>
<dbReference type="InterPro" id="IPR000916">
    <property type="entry name" value="Bet_v_I/MLP"/>
</dbReference>
<dbReference type="GO" id="GO:0010427">
    <property type="term" value="F:abscisic acid binding"/>
    <property type="evidence" value="ECO:0007669"/>
    <property type="project" value="TreeGrafter"/>
</dbReference>
<dbReference type="FunFam" id="3.30.530.20:FF:000033">
    <property type="entry name" value="S-norcoclaurine synthase"/>
    <property type="match status" value="1"/>
</dbReference>
<name>A0A835HUF4_9MAGN</name>